<evidence type="ECO:0000259" key="3">
    <source>
        <dbReference type="PROSITE" id="PS50909"/>
    </source>
</evidence>
<dbReference type="PANTHER" id="PTHR47789">
    <property type="entry name" value="LAS SEVENTEEN-BINDING PROTEIN 5"/>
    <property type="match status" value="1"/>
</dbReference>
<dbReference type="AlphaFoldDB" id="A0AA40E0S6"/>
<feature type="compositionally biased region" description="Polar residues" evidence="2">
    <location>
        <begin position="328"/>
        <end position="340"/>
    </location>
</feature>
<dbReference type="InterPro" id="IPR038425">
    <property type="entry name" value="GAT_sf"/>
</dbReference>
<feature type="compositionally biased region" description="Gly residues" evidence="2">
    <location>
        <begin position="458"/>
        <end position="467"/>
    </location>
</feature>
<keyword evidence="5" id="KW-1185">Reference proteome</keyword>
<dbReference type="CDD" id="cd21383">
    <property type="entry name" value="GAT_GGA_Tom1-like"/>
    <property type="match status" value="1"/>
</dbReference>
<dbReference type="SUPFAM" id="SSF89009">
    <property type="entry name" value="GAT-like domain"/>
    <property type="match status" value="1"/>
</dbReference>
<name>A0AA40E0S6_9PEZI</name>
<sequence length="545" mass="58417">MMKNFSMNKVLGTIKKRNTSDANTDIPAVVDPATEQPEDTAARCVKAFCESRGSSTGDDVIYLPAIVEAAVASPVAASESARLIRKFLSRDYWSRPACQYNAIMLIRILCDNPGPSFTRNLDKKFVDVCKDLLRAGRDVSVRQLLMETLDTFETSKSYDEGLALIIAMWQKEKKKAYEAYGGAPTAYPVARNPNVPPYPQQHPQQQPPYFPQPQHHSSSRSSRHRLPDPIELANRLEEARTSAKLLEQLVASTPPQEVLSNDLIKEFSERCSGASKSIQGYMSCENPAPDNDTMESLIDTNEQLQQALNQHHRAVLQAKKHLGEQRSDNNTPVSPSSEHQQPAIPARKPLGSGYGGNGFGVAGGAGLGPSGSSSSRSNSNGNGKGKASAEPAYLTANNQPAYGSAPAAAGPSRSNTGTPAHQLEEDPFRDPEPRVSTNRRTSEDDNTARLGYEPFHPGFGGGGGAAGSGSREEAGSGAGGSQQARKNKEVVEPVTPISDTTDETDDAYTRAARERAVGGSGSGSGSGVYRAGEEPVKDPGPLYRY</sequence>
<dbReference type="GO" id="GO:0006897">
    <property type="term" value="P:endocytosis"/>
    <property type="evidence" value="ECO:0007669"/>
    <property type="project" value="InterPro"/>
</dbReference>
<feature type="compositionally biased region" description="Pro residues" evidence="2">
    <location>
        <begin position="194"/>
        <end position="211"/>
    </location>
</feature>
<gene>
    <name evidence="4" type="ORF">B0T21DRAFT_41276</name>
</gene>
<organism evidence="4 5">
    <name type="scientific">Apiosordaria backusii</name>
    <dbReference type="NCBI Taxonomy" id="314023"/>
    <lineage>
        <taxon>Eukaryota</taxon>
        <taxon>Fungi</taxon>
        <taxon>Dikarya</taxon>
        <taxon>Ascomycota</taxon>
        <taxon>Pezizomycotina</taxon>
        <taxon>Sordariomycetes</taxon>
        <taxon>Sordariomycetidae</taxon>
        <taxon>Sordariales</taxon>
        <taxon>Lasiosphaeriaceae</taxon>
        <taxon>Apiosordaria</taxon>
    </lineage>
</organism>
<evidence type="ECO:0000313" key="4">
    <source>
        <dbReference type="EMBL" id="KAK0723709.1"/>
    </source>
</evidence>
<dbReference type="PANTHER" id="PTHR47789:SF1">
    <property type="entry name" value="LAS SEVENTEEN-BINDING PROTEIN 5"/>
    <property type="match status" value="1"/>
</dbReference>
<dbReference type="InterPro" id="IPR045007">
    <property type="entry name" value="LSB5"/>
</dbReference>
<dbReference type="GO" id="GO:0035091">
    <property type="term" value="F:phosphatidylinositol binding"/>
    <property type="evidence" value="ECO:0007669"/>
    <property type="project" value="InterPro"/>
</dbReference>
<comment type="caution">
    <text evidence="4">The sequence shown here is derived from an EMBL/GenBank/DDBJ whole genome shotgun (WGS) entry which is preliminary data.</text>
</comment>
<accession>A0AA40E0S6</accession>
<dbReference type="GO" id="GO:0051666">
    <property type="term" value="P:actin cortical patch localization"/>
    <property type="evidence" value="ECO:0007669"/>
    <property type="project" value="TreeGrafter"/>
</dbReference>
<feature type="coiled-coil region" evidence="1">
    <location>
        <begin position="294"/>
        <end position="321"/>
    </location>
</feature>
<feature type="region of interest" description="Disordered" evidence="2">
    <location>
        <begin position="322"/>
        <end position="545"/>
    </location>
</feature>
<dbReference type="Gene3D" id="1.20.58.160">
    <property type="match status" value="1"/>
</dbReference>
<dbReference type="PROSITE" id="PS50909">
    <property type="entry name" value="GAT"/>
    <property type="match status" value="1"/>
</dbReference>
<dbReference type="SUPFAM" id="SSF48464">
    <property type="entry name" value="ENTH/VHS domain"/>
    <property type="match status" value="1"/>
</dbReference>
<dbReference type="Proteomes" id="UP001172159">
    <property type="component" value="Unassembled WGS sequence"/>
</dbReference>
<feature type="compositionally biased region" description="Low complexity" evidence="2">
    <location>
        <begin position="370"/>
        <end position="389"/>
    </location>
</feature>
<dbReference type="InterPro" id="IPR004152">
    <property type="entry name" value="GAT_dom"/>
</dbReference>
<evidence type="ECO:0000256" key="1">
    <source>
        <dbReference type="SAM" id="Coils"/>
    </source>
</evidence>
<proteinExistence type="predicted"/>
<feature type="region of interest" description="Disordered" evidence="2">
    <location>
        <begin position="188"/>
        <end position="227"/>
    </location>
</feature>
<dbReference type="Gene3D" id="1.25.40.90">
    <property type="match status" value="1"/>
</dbReference>
<dbReference type="EMBL" id="JAUKTV010000011">
    <property type="protein sequence ID" value="KAK0723709.1"/>
    <property type="molecule type" value="Genomic_DNA"/>
</dbReference>
<dbReference type="GO" id="GO:0030479">
    <property type="term" value="C:actin cortical patch"/>
    <property type="evidence" value="ECO:0007669"/>
    <property type="project" value="TreeGrafter"/>
</dbReference>
<protein>
    <recommendedName>
        <fullName evidence="3">GAT domain-containing protein</fullName>
    </recommendedName>
</protein>
<feature type="compositionally biased region" description="Basic and acidic residues" evidence="2">
    <location>
        <begin position="507"/>
        <end position="516"/>
    </location>
</feature>
<keyword evidence="1" id="KW-0175">Coiled coil</keyword>
<evidence type="ECO:0000313" key="5">
    <source>
        <dbReference type="Proteomes" id="UP001172159"/>
    </source>
</evidence>
<feature type="domain" description="GAT" evidence="3">
    <location>
        <begin position="227"/>
        <end position="316"/>
    </location>
</feature>
<feature type="compositionally biased region" description="Low complexity" evidence="2">
    <location>
        <begin position="400"/>
        <end position="412"/>
    </location>
</feature>
<dbReference type="InterPro" id="IPR008942">
    <property type="entry name" value="ENTH_VHS"/>
</dbReference>
<feature type="compositionally biased region" description="Basic and acidic residues" evidence="2">
    <location>
        <begin position="422"/>
        <end position="433"/>
    </location>
</feature>
<dbReference type="Pfam" id="PF03127">
    <property type="entry name" value="GAT"/>
    <property type="match status" value="1"/>
</dbReference>
<reference evidence="4" key="1">
    <citation type="submission" date="2023-06" db="EMBL/GenBank/DDBJ databases">
        <title>Genome-scale phylogeny and comparative genomics of the fungal order Sordariales.</title>
        <authorList>
            <consortium name="Lawrence Berkeley National Laboratory"/>
            <person name="Hensen N."/>
            <person name="Bonometti L."/>
            <person name="Westerberg I."/>
            <person name="Brannstrom I.O."/>
            <person name="Guillou S."/>
            <person name="Cros-Aarteil S."/>
            <person name="Calhoun S."/>
            <person name="Haridas S."/>
            <person name="Kuo A."/>
            <person name="Mondo S."/>
            <person name="Pangilinan J."/>
            <person name="Riley R."/>
            <person name="Labutti K."/>
            <person name="Andreopoulos B."/>
            <person name="Lipzen A."/>
            <person name="Chen C."/>
            <person name="Yanf M."/>
            <person name="Daum C."/>
            <person name="Ng V."/>
            <person name="Clum A."/>
            <person name="Steindorff A."/>
            <person name="Ohm R."/>
            <person name="Martin F."/>
            <person name="Silar P."/>
            <person name="Natvig D."/>
            <person name="Lalanne C."/>
            <person name="Gautier V."/>
            <person name="Ament-Velasquez S.L."/>
            <person name="Kruys A."/>
            <person name="Hutchinson M.I."/>
            <person name="Powell A.J."/>
            <person name="Barry K."/>
            <person name="Miller A.N."/>
            <person name="Grigoriev I.V."/>
            <person name="Debuchy R."/>
            <person name="Gladieux P."/>
            <person name="Thoren M.H."/>
            <person name="Johannesson H."/>
        </authorList>
    </citation>
    <scope>NUCLEOTIDE SEQUENCE</scope>
    <source>
        <strain evidence="4">CBS 540.89</strain>
    </source>
</reference>
<evidence type="ECO:0000256" key="2">
    <source>
        <dbReference type="SAM" id="MobiDB-lite"/>
    </source>
</evidence>
<feature type="compositionally biased region" description="Gly residues" evidence="2">
    <location>
        <begin position="352"/>
        <end position="369"/>
    </location>
</feature>
<dbReference type="GO" id="GO:0007015">
    <property type="term" value="P:actin filament organization"/>
    <property type="evidence" value="ECO:0007669"/>
    <property type="project" value="InterPro"/>
</dbReference>
<dbReference type="GO" id="GO:0043130">
    <property type="term" value="F:ubiquitin binding"/>
    <property type="evidence" value="ECO:0007669"/>
    <property type="project" value="InterPro"/>
</dbReference>